<sequence>MSSNFQELIFDPQVIRRFDVNGPRYTSYPTADRFVEAFDAEAYRSWLGRRTIGGIARPLSLYFHIPFCNTICYYCACNKIITKDHGRSAKYIRYLDREMAMQAEALDGSRDVIQLHWGGGTPTFLADDEMKRLMELTQRHFRLLPNGEYSIEVDPRKVDRATVRLLGELGFNRMSVGVQDFEPAVQQAVNRVQTLDETRVVIEAAREFGFKSVSVDLIYGLPKQNVISFNHSLDEVIKLSPDRLSIYNYAHLPNLAKPQRRILESELPSAETKLQILQTAIRRLTDAGYVFIGMDHFAKPDDELAVAQRQGRLHRNFQGYSTHAEADLMAFGVSSISKVGPTYCQNYRTLDEYYDALDRGVLPVMRGLELTADDLLRRSIIQALMCHFELSIESIEIAHLIDFKSYFAGELADLREMEQAGLLSIDDQWISVLPRGRMLVRVIAMAFDKYLRADRERTRYSKVI</sequence>
<dbReference type="GO" id="GO:0051539">
    <property type="term" value="F:4 iron, 4 sulfur cluster binding"/>
    <property type="evidence" value="ECO:0007669"/>
    <property type="project" value="UniProtKB-KW"/>
</dbReference>
<feature type="binding site" evidence="16">
    <location>
        <position position="75"/>
    </location>
    <ligand>
        <name>[4Fe-4S] cluster</name>
        <dbReference type="ChEBI" id="CHEBI:49883"/>
        <note>4Fe-4S-S-AdoMet</note>
    </ligand>
</feature>
<feature type="binding site" evidence="16">
    <location>
        <position position="72"/>
    </location>
    <ligand>
        <name>[4Fe-4S] cluster</name>
        <dbReference type="ChEBI" id="CHEBI:49883"/>
        <note>4Fe-4S-S-AdoMet</note>
    </ligand>
</feature>
<feature type="binding site" evidence="15">
    <location>
        <position position="336"/>
    </location>
    <ligand>
        <name>S-adenosyl-L-methionine</name>
        <dbReference type="ChEBI" id="CHEBI:59789"/>
        <label>1</label>
    </ligand>
</feature>
<dbReference type="Proteomes" id="UP001234916">
    <property type="component" value="Chromosome"/>
</dbReference>
<evidence type="ECO:0000256" key="11">
    <source>
        <dbReference type="ARBA" id="ARBA00023014"/>
    </source>
</evidence>
<keyword evidence="5 14" id="KW-0004">4Fe-4S</keyword>
<keyword evidence="12 14" id="KW-0627">Porphyrin biosynthesis</keyword>
<dbReference type="GO" id="GO:0046872">
    <property type="term" value="F:metal ion binding"/>
    <property type="evidence" value="ECO:0007669"/>
    <property type="project" value="UniProtKB-KW"/>
</dbReference>
<comment type="catalytic activity">
    <reaction evidence="13 14">
        <text>coproporphyrinogen III + 2 S-adenosyl-L-methionine = protoporphyrinogen IX + 2 5'-deoxyadenosine + 2 L-methionine + 2 CO2</text>
        <dbReference type="Rhea" id="RHEA:15425"/>
        <dbReference type="ChEBI" id="CHEBI:16526"/>
        <dbReference type="ChEBI" id="CHEBI:17319"/>
        <dbReference type="ChEBI" id="CHEBI:57307"/>
        <dbReference type="ChEBI" id="CHEBI:57309"/>
        <dbReference type="ChEBI" id="CHEBI:57844"/>
        <dbReference type="ChEBI" id="CHEBI:59789"/>
        <dbReference type="EC" id="1.3.98.3"/>
    </reaction>
</comment>
<keyword evidence="7 14" id="KW-0949">S-adenosyl-L-methionine</keyword>
<comment type="subcellular location">
    <subcellularLocation>
        <location evidence="1 14">Cytoplasm</location>
    </subcellularLocation>
</comment>
<dbReference type="SFLD" id="SFLDS00029">
    <property type="entry name" value="Radical_SAM"/>
    <property type="match status" value="1"/>
</dbReference>
<evidence type="ECO:0000256" key="16">
    <source>
        <dbReference type="PIRSR" id="PIRSR000167-2"/>
    </source>
</evidence>
<dbReference type="Gene3D" id="1.10.10.920">
    <property type="match status" value="1"/>
</dbReference>
<feature type="binding site" evidence="15">
    <location>
        <position position="179"/>
    </location>
    <ligand>
        <name>S-adenosyl-L-methionine</name>
        <dbReference type="ChEBI" id="CHEBI:59789"/>
        <label>2</label>
    </ligand>
</feature>
<dbReference type="NCBIfam" id="TIGR00538">
    <property type="entry name" value="hemN"/>
    <property type="match status" value="1"/>
</dbReference>
<reference evidence="18" key="1">
    <citation type="journal article" date="2023" name="Nat. Microbiol.">
        <title>Enrichment and characterization of a nitric oxide-reducing microbial community in a continuous bioreactor.</title>
        <authorList>
            <person name="Garrido-Amador P."/>
            <person name="Stortenbeker N."/>
            <person name="Wessels H.J.C.T."/>
            <person name="Speth D.R."/>
            <person name="Garcia-Heredia I."/>
            <person name="Kartal B."/>
        </authorList>
    </citation>
    <scope>NUCLEOTIDE SEQUENCE</scope>
    <source>
        <strain evidence="18">MAG1</strain>
    </source>
</reference>
<evidence type="ECO:0000256" key="15">
    <source>
        <dbReference type="PIRSR" id="PIRSR000167-1"/>
    </source>
</evidence>
<evidence type="ECO:0000256" key="8">
    <source>
        <dbReference type="ARBA" id="ARBA00022723"/>
    </source>
</evidence>
<dbReference type="GO" id="GO:0005737">
    <property type="term" value="C:cytoplasm"/>
    <property type="evidence" value="ECO:0007669"/>
    <property type="project" value="UniProtKB-SubCell"/>
</dbReference>
<comment type="pathway">
    <text evidence="2 14">Porphyrin-containing compound metabolism; protoporphyrin-IX biosynthesis; protoporphyrinogen-IX from coproporphyrinogen-III (AdoMet route): step 1/1.</text>
</comment>
<dbReference type="SUPFAM" id="SSF102114">
    <property type="entry name" value="Radical SAM enzymes"/>
    <property type="match status" value="1"/>
</dbReference>
<dbReference type="PANTHER" id="PTHR13932">
    <property type="entry name" value="COPROPORPHYRINIGEN III OXIDASE"/>
    <property type="match status" value="1"/>
</dbReference>
<keyword evidence="8 14" id="KW-0479">Metal-binding</keyword>
<comment type="cofactor">
    <cofactor evidence="14 16">
        <name>[4Fe-4S] cluster</name>
        <dbReference type="ChEBI" id="CHEBI:49883"/>
    </cofactor>
    <text evidence="14 16">Binds 1 [4Fe-4S] cluster. The cluster is coordinated with 3 cysteines and an exchangeable S-adenosyl-L-methionine.</text>
</comment>
<evidence type="ECO:0000256" key="7">
    <source>
        <dbReference type="ARBA" id="ARBA00022691"/>
    </source>
</evidence>
<dbReference type="InterPro" id="IPR007197">
    <property type="entry name" value="rSAM"/>
</dbReference>
<evidence type="ECO:0000256" key="2">
    <source>
        <dbReference type="ARBA" id="ARBA00004785"/>
    </source>
</evidence>
<feature type="binding site" evidence="15">
    <location>
        <position position="250"/>
    </location>
    <ligand>
        <name>S-adenosyl-L-methionine</name>
        <dbReference type="ChEBI" id="CHEBI:59789"/>
        <label>2</label>
    </ligand>
</feature>
<keyword evidence="9 14" id="KW-0560">Oxidoreductase</keyword>
<dbReference type="PANTHER" id="PTHR13932:SF6">
    <property type="entry name" value="OXYGEN-INDEPENDENT COPROPORPHYRINOGEN III OXIDASE"/>
    <property type="match status" value="1"/>
</dbReference>
<feature type="binding site" evidence="15">
    <location>
        <begin position="120"/>
        <end position="121"/>
    </location>
    <ligand>
        <name>S-adenosyl-L-methionine</name>
        <dbReference type="ChEBI" id="CHEBI:59789"/>
        <label>2</label>
    </ligand>
</feature>
<dbReference type="EMBL" id="CP107246">
    <property type="protein sequence ID" value="WIM05608.1"/>
    <property type="molecule type" value="Genomic_DNA"/>
</dbReference>
<dbReference type="GO" id="GO:0004109">
    <property type="term" value="F:coproporphyrinogen oxidase activity"/>
    <property type="evidence" value="ECO:0007669"/>
    <property type="project" value="InterPro"/>
</dbReference>
<keyword evidence="6 14" id="KW-0963">Cytoplasm</keyword>
<dbReference type="Pfam" id="PF06969">
    <property type="entry name" value="HemN_C"/>
    <property type="match status" value="1"/>
</dbReference>
<feature type="binding site" evidence="15">
    <location>
        <position position="119"/>
    </location>
    <ligand>
        <name>S-adenosyl-L-methionine</name>
        <dbReference type="ChEBI" id="CHEBI:59789"/>
        <label>1</label>
    </ligand>
</feature>
<protein>
    <recommendedName>
        <fullName evidence="14">Coproporphyrinogen-III oxidase</fullName>
        <ecNumber evidence="14">1.3.98.3</ecNumber>
    </recommendedName>
</protein>
<dbReference type="GO" id="GO:0006782">
    <property type="term" value="P:protoporphyrinogen IX biosynthetic process"/>
    <property type="evidence" value="ECO:0007669"/>
    <property type="project" value="TreeGrafter"/>
</dbReference>
<evidence type="ECO:0000259" key="17">
    <source>
        <dbReference type="PROSITE" id="PS51918"/>
    </source>
</evidence>
<dbReference type="KEGG" id="npv:OHM77_13160"/>
<comment type="subunit">
    <text evidence="4">Monomer.</text>
</comment>
<feature type="binding site" evidence="15">
    <location>
        <begin position="74"/>
        <end position="76"/>
    </location>
    <ligand>
        <name>S-adenosyl-L-methionine</name>
        <dbReference type="ChEBI" id="CHEBI:59789"/>
        <label>2</label>
    </ligand>
</feature>
<dbReference type="Pfam" id="PF04055">
    <property type="entry name" value="Radical_SAM"/>
    <property type="match status" value="1"/>
</dbReference>
<dbReference type="SFLD" id="SFLDG01065">
    <property type="entry name" value="anaerobic_coproporphyrinogen-I"/>
    <property type="match status" value="1"/>
</dbReference>
<evidence type="ECO:0000256" key="6">
    <source>
        <dbReference type="ARBA" id="ARBA00022490"/>
    </source>
</evidence>
<evidence type="ECO:0000256" key="9">
    <source>
        <dbReference type="ARBA" id="ARBA00023002"/>
    </source>
</evidence>
<feature type="binding site" evidence="15">
    <location>
        <position position="62"/>
    </location>
    <ligand>
        <name>S-adenosyl-L-methionine</name>
        <dbReference type="ChEBI" id="CHEBI:59789"/>
        <label>1</label>
    </ligand>
</feature>
<dbReference type="SMART" id="SM00729">
    <property type="entry name" value="Elp3"/>
    <property type="match status" value="1"/>
</dbReference>
<proteinExistence type="inferred from homology"/>
<dbReference type="AlphaFoldDB" id="A0AA49IY17"/>
<comment type="similarity">
    <text evidence="3 14">Belongs to the anaerobic coproporphyrinogen-III oxidase family.</text>
</comment>
<feature type="binding site" evidence="15">
    <location>
        <position position="216"/>
    </location>
    <ligand>
        <name>S-adenosyl-L-methionine</name>
        <dbReference type="ChEBI" id="CHEBI:59789"/>
        <label>2</label>
    </ligand>
</feature>
<organism evidence="18">
    <name type="scientific">Candidatus Nitricoxidivorans perseverans</name>
    <dbReference type="NCBI Taxonomy" id="2975601"/>
    <lineage>
        <taxon>Bacteria</taxon>
        <taxon>Pseudomonadati</taxon>
        <taxon>Pseudomonadota</taxon>
        <taxon>Betaproteobacteria</taxon>
        <taxon>Nitrosomonadales</taxon>
        <taxon>Sterolibacteriaceae</taxon>
        <taxon>Candidatus Nitricoxidivorans</taxon>
    </lineage>
</organism>
<dbReference type="InterPro" id="IPR004558">
    <property type="entry name" value="Coprogen_oxidase_HemN"/>
</dbReference>
<evidence type="ECO:0000256" key="4">
    <source>
        <dbReference type="ARBA" id="ARBA00011245"/>
    </source>
</evidence>
<accession>A0AA49IY17</accession>
<dbReference type="EC" id="1.3.98.3" evidence="14"/>
<evidence type="ECO:0000256" key="13">
    <source>
        <dbReference type="ARBA" id="ARBA00048321"/>
    </source>
</evidence>
<feature type="domain" description="Radical SAM core" evidence="17">
    <location>
        <begin position="53"/>
        <end position="287"/>
    </location>
</feature>
<keyword evidence="11 14" id="KW-0411">Iron-sulfur</keyword>
<evidence type="ECO:0000256" key="10">
    <source>
        <dbReference type="ARBA" id="ARBA00023004"/>
    </source>
</evidence>
<evidence type="ECO:0000256" key="12">
    <source>
        <dbReference type="ARBA" id="ARBA00023244"/>
    </source>
</evidence>
<feature type="binding site" evidence="15">
    <location>
        <position position="191"/>
    </location>
    <ligand>
        <name>S-adenosyl-L-methionine</name>
        <dbReference type="ChEBI" id="CHEBI:59789"/>
        <label>2</label>
    </ligand>
</feature>
<keyword evidence="10 14" id="KW-0408">Iron</keyword>
<dbReference type="InterPro" id="IPR006638">
    <property type="entry name" value="Elp3/MiaA/NifB-like_rSAM"/>
</dbReference>
<evidence type="ECO:0000256" key="3">
    <source>
        <dbReference type="ARBA" id="ARBA00005493"/>
    </source>
</evidence>
<dbReference type="Gene3D" id="3.30.750.200">
    <property type="match status" value="1"/>
</dbReference>
<dbReference type="InterPro" id="IPR010723">
    <property type="entry name" value="HemN_C"/>
</dbReference>
<feature type="binding site" evidence="16">
    <location>
        <position position="68"/>
    </location>
    <ligand>
        <name>[4Fe-4S] cluster</name>
        <dbReference type="ChEBI" id="CHEBI:49883"/>
        <note>4Fe-4S-S-AdoMet</note>
    </ligand>
</feature>
<dbReference type="PROSITE" id="PS51918">
    <property type="entry name" value="RADICAL_SAM"/>
    <property type="match status" value="1"/>
</dbReference>
<dbReference type="InterPro" id="IPR034505">
    <property type="entry name" value="Coproporphyrinogen-III_oxidase"/>
</dbReference>
<evidence type="ECO:0000256" key="5">
    <source>
        <dbReference type="ARBA" id="ARBA00022485"/>
    </source>
</evidence>
<dbReference type="PIRSF" id="PIRSF000167">
    <property type="entry name" value="HemN"/>
    <property type="match status" value="1"/>
</dbReference>
<dbReference type="CDD" id="cd01335">
    <property type="entry name" value="Radical_SAM"/>
    <property type="match status" value="1"/>
</dbReference>
<evidence type="ECO:0000256" key="14">
    <source>
        <dbReference type="PIRNR" id="PIRNR000167"/>
    </source>
</evidence>
<dbReference type="InterPro" id="IPR058240">
    <property type="entry name" value="rSAM_sf"/>
</dbReference>
<feature type="binding site" evidence="15">
    <location>
        <position position="152"/>
    </location>
    <ligand>
        <name>S-adenosyl-L-methionine</name>
        <dbReference type="ChEBI" id="CHEBI:59789"/>
        <label>1</label>
    </ligand>
</feature>
<name>A0AA49IY17_9PROT</name>
<gene>
    <name evidence="18" type="primary">hemN</name>
    <name evidence="18" type="ORF">OHM77_13160</name>
</gene>
<dbReference type="FunFam" id="1.10.10.920:FF:000001">
    <property type="entry name" value="Coproporphyrinogen-III oxidase"/>
    <property type="match status" value="1"/>
</dbReference>
<evidence type="ECO:0000313" key="18">
    <source>
        <dbReference type="EMBL" id="WIM05608.1"/>
    </source>
</evidence>
<dbReference type="GO" id="GO:0051989">
    <property type="term" value="F:coproporphyrinogen dehydrogenase activity"/>
    <property type="evidence" value="ECO:0007669"/>
    <property type="project" value="UniProtKB-EC"/>
</dbReference>
<evidence type="ECO:0000256" key="1">
    <source>
        <dbReference type="ARBA" id="ARBA00004496"/>
    </source>
</evidence>